<evidence type="ECO:0000313" key="2">
    <source>
        <dbReference type="EMBL" id="EEH56217.1"/>
    </source>
</evidence>
<dbReference type="KEGG" id="mpp:MICPUCDRAFT_58559"/>
<proteinExistence type="predicted"/>
<sequence length="281" mass="30400">MRTITAAPARVHAAPLNVARRVVSKPGPRRASAPSTRSSDRKSARTCATEMTSTSTTAGNDAVLVAEDLDLDAPNPSAIYDVVDEDEMLYGASNTFPIKPDELVAKCKSALRAGFANIGDELAEDFEFIGPVVGPLPRDAFVNAVGGFDLTTGFPDMKSNYHHFRVDPFETNRVWFQNRTTGTHAGKLAGRFEATGTKVECPPQALSMTFNESGKITKITVGVVMDRTIGNTGGLGGVFGLFNAIGSPLPFPEGRPWKMSKRYKFFQWLGRLSAKRADPKK</sequence>
<organism evidence="3">
    <name type="scientific">Micromonas pusilla (strain CCMP1545)</name>
    <name type="common">Picoplanktonic green alga</name>
    <dbReference type="NCBI Taxonomy" id="564608"/>
    <lineage>
        <taxon>Eukaryota</taxon>
        <taxon>Viridiplantae</taxon>
        <taxon>Chlorophyta</taxon>
        <taxon>Mamiellophyceae</taxon>
        <taxon>Mamiellales</taxon>
        <taxon>Mamiellaceae</taxon>
        <taxon>Micromonas</taxon>
    </lineage>
</organism>
<protein>
    <submittedName>
        <fullName evidence="2">Predicted protein</fullName>
    </submittedName>
</protein>
<dbReference type="OrthoDB" id="199820at2759"/>
<dbReference type="InterPro" id="IPR032710">
    <property type="entry name" value="NTF2-like_dom_sf"/>
</dbReference>
<evidence type="ECO:0000313" key="3">
    <source>
        <dbReference type="Proteomes" id="UP000001876"/>
    </source>
</evidence>
<dbReference type="GeneID" id="9684559"/>
<keyword evidence="3" id="KW-1185">Reference proteome</keyword>
<accession>C1MTU9</accession>
<dbReference type="eggNOG" id="ENOG502S2PD">
    <property type="taxonomic scope" value="Eukaryota"/>
</dbReference>
<evidence type="ECO:0000256" key="1">
    <source>
        <dbReference type="SAM" id="MobiDB-lite"/>
    </source>
</evidence>
<dbReference type="Proteomes" id="UP000001876">
    <property type="component" value="Unassembled WGS sequence"/>
</dbReference>
<gene>
    <name evidence="2" type="ORF">MICPUCDRAFT_58559</name>
</gene>
<dbReference type="AlphaFoldDB" id="C1MTU9"/>
<name>C1MTU9_MICPC</name>
<reference evidence="2 3" key="1">
    <citation type="journal article" date="2009" name="Science">
        <title>Green evolution and dynamic adaptations revealed by genomes of the marine picoeukaryotes Micromonas.</title>
        <authorList>
            <person name="Worden A.Z."/>
            <person name="Lee J.H."/>
            <person name="Mock T."/>
            <person name="Rouze P."/>
            <person name="Simmons M.P."/>
            <person name="Aerts A.L."/>
            <person name="Allen A.E."/>
            <person name="Cuvelier M.L."/>
            <person name="Derelle E."/>
            <person name="Everett M.V."/>
            <person name="Foulon E."/>
            <person name="Grimwood J."/>
            <person name="Gundlach H."/>
            <person name="Henrissat B."/>
            <person name="Napoli C."/>
            <person name="McDonald S.M."/>
            <person name="Parker M.S."/>
            <person name="Rombauts S."/>
            <person name="Salamov A."/>
            <person name="Von Dassow P."/>
            <person name="Badger J.H."/>
            <person name="Coutinho P.M."/>
            <person name="Demir E."/>
            <person name="Dubchak I."/>
            <person name="Gentemann C."/>
            <person name="Eikrem W."/>
            <person name="Gready J.E."/>
            <person name="John U."/>
            <person name="Lanier W."/>
            <person name="Lindquist E.A."/>
            <person name="Lucas S."/>
            <person name="Mayer K.F."/>
            <person name="Moreau H."/>
            <person name="Not F."/>
            <person name="Otillar R."/>
            <person name="Panaud O."/>
            <person name="Pangilinan J."/>
            <person name="Paulsen I."/>
            <person name="Piegu B."/>
            <person name="Poliakov A."/>
            <person name="Robbens S."/>
            <person name="Schmutz J."/>
            <person name="Toulza E."/>
            <person name="Wyss T."/>
            <person name="Zelensky A."/>
            <person name="Zhou K."/>
            <person name="Armbrust E.V."/>
            <person name="Bhattacharya D."/>
            <person name="Goodenough U.W."/>
            <person name="Van de Peer Y."/>
            <person name="Grigoriev I.V."/>
        </authorList>
    </citation>
    <scope>NUCLEOTIDE SEQUENCE [LARGE SCALE GENOMIC DNA]</scope>
    <source>
        <strain evidence="2 3">CCMP1545</strain>
    </source>
</reference>
<dbReference type="EMBL" id="GG663740">
    <property type="protein sequence ID" value="EEH56217.1"/>
    <property type="molecule type" value="Genomic_DNA"/>
</dbReference>
<dbReference type="RefSeq" id="XP_003059085.1">
    <property type="nucleotide sequence ID" value="XM_003059039.1"/>
</dbReference>
<feature type="region of interest" description="Disordered" evidence="1">
    <location>
        <begin position="19"/>
        <end position="53"/>
    </location>
</feature>
<dbReference type="Gene3D" id="3.10.450.50">
    <property type="match status" value="1"/>
</dbReference>
<dbReference type="SUPFAM" id="SSF54427">
    <property type="entry name" value="NTF2-like"/>
    <property type="match status" value="1"/>
</dbReference>